<dbReference type="PANTHER" id="PTHR43792">
    <property type="entry name" value="GNAT FAMILY, PUTATIVE (AFU_ORTHOLOGUE AFUA_3G00765)-RELATED-RELATED"/>
    <property type="match status" value="1"/>
</dbReference>
<sequence>MKNTARLILDKPVKEDFDRFYEIHSDPETNLFNPNGAMSLETAKMAFNEMLEHWDKNQFGTWSIKEIEKPNYVIGFGGLADRLYGEEIKLNLGYRFDKDFWGKGYATELANKTIAFGLHELNKPELFAIVRPQHYASIKVLEKSNMKLIGELNDVENAANSLVYSIKK</sequence>
<evidence type="ECO:0000313" key="3">
    <source>
        <dbReference type="Proteomes" id="UP000029554"/>
    </source>
</evidence>
<dbReference type="InterPro" id="IPR000182">
    <property type="entry name" value="GNAT_dom"/>
</dbReference>
<dbReference type="PANTHER" id="PTHR43792:SF1">
    <property type="entry name" value="N-ACETYLTRANSFERASE DOMAIN-CONTAINING PROTEIN"/>
    <property type="match status" value="1"/>
</dbReference>
<evidence type="ECO:0000313" key="2">
    <source>
        <dbReference type="EMBL" id="KGD67540.1"/>
    </source>
</evidence>
<evidence type="ECO:0000259" key="1">
    <source>
        <dbReference type="PROSITE" id="PS51186"/>
    </source>
</evidence>
<dbReference type="OrthoDB" id="9788916at2"/>
<dbReference type="Pfam" id="PF13302">
    <property type="entry name" value="Acetyltransf_3"/>
    <property type="match status" value="1"/>
</dbReference>
<dbReference type="STRING" id="1453498.LG45_10385"/>
<protein>
    <submittedName>
        <fullName evidence="2">GNAT family acetyltraansferase</fullName>
    </submittedName>
</protein>
<dbReference type="SUPFAM" id="SSF55729">
    <property type="entry name" value="Acyl-CoA N-acyltransferases (Nat)"/>
    <property type="match status" value="1"/>
</dbReference>
<keyword evidence="3" id="KW-1185">Reference proteome</keyword>
<dbReference type="InterPro" id="IPR016181">
    <property type="entry name" value="Acyl_CoA_acyltransferase"/>
</dbReference>
<name>A0A095UY85_9FLAO</name>
<dbReference type="PROSITE" id="PS51186">
    <property type="entry name" value="GNAT"/>
    <property type="match status" value="1"/>
</dbReference>
<dbReference type="Gene3D" id="3.40.630.30">
    <property type="match status" value="1"/>
</dbReference>
<feature type="domain" description="N-acetyltransferase" evidence="1">
    <location>
        <begin position="7"/>
        <end position="168"/>
    </location>
</feature>
<dbReference type="eggNOG" id="COG1670">
    <property type="taxonomic scope" value="Bacteria"/>
</dbReference>
<comment type="caution">
    <text evidence="2">The sequence shown here is derived from an EMBL/GenBank/DDBJ whole genome shotgun (WGS) entry which is preliminary data.</text>
</comment>
<gene>
    <name evidence="2" type="ORF">LG45_10385</name>
</gene>
<accession>A0A095UY85</accession>
<dbReference type="GO" id="GO:0016747">
    <property type="term" value="F:acyltransferase activity, transferring groups other than amino-acyl groups"/>
    <property type="evidence" value="ECO:0007669"/>
    <property type="project" value="InterPro"/>
</dbReference>
<dbReference type="RefSeq" id="WP_035126835.1">
    <property type="nucleotide sequence ID" value="NZ_JRHH01000004.1"/>
</dbReference>
<organism evidence="2 3">
    <name type="scientific">Flavobacterium aquatile LMG 4008 = ATCC 11947</name>
    <dbReference type="NCBI Taxonomy" id="1453498"/>
    <lineage>
        <taxon>Bacteria</taxon>
        <taxon>Pseudomonadati</taxon>
        <taxon>Bacteroidota</taxon>
        <taxon>Flavobacteriia</taxon>
        <taxon>Flavobacteriales</taxon>
        <taxon>Flavobacteriaceae</taxon>
        <taxon>Flavobacterium</taxon>
    </lineage>
</organism>
<dbReference type="AlphaFoldDB" id="A0A095UY85"/>
<dbReference type="EMBL" id="JRHH01000004">
    <property type="protein sequence ID" value="KGD67540.1"/>
    <property type="molecule type" value="Genomic_DNA"/>
</dbReference>
<dbReference type="Proteomes" id="UP000029554">
    <property type="component" value="Unassembled WGS sequence"/>
</dbReference>
<proteinExistence type="predicted"/>
<dbReference type="InterPro" id="IPR051531">
    <property type="entry name" value="N-acetyltransferase"/>
</dbReference>
<reference evidence="2 3" key="1">
    <citation type="submission" date="2014-09" db="EMBL/GenBank/DDBJ databases">
        <title>Whole Genome Shotgun of Flavobacterium aquatile LMG 4008.</title>
        <authorList>
            <person name="Gale A.N."/>
            <person name="Pipes S.E."/>
            <person name="Newman J.D."/>
        </authorList>
    </citation>
    <scope>NUCLEOTIDE SEQUENCE [LARGE SCALE GENOMIC DNA]</scope>
    <source>
        <strain evidence="2 3">LMG 4008</strain>
    </source>
</reference>